<feature type="domain" description="EGF-like" evidence="10">
    <location>
        <begin position="185"/>
        <end position="222"/>
    </location>
</feature>
<evidence type="ECO:0000256" key="1">
    <source>
        <dbReference type="ARBA" id="ARBA00022536"/>
    </source>
</evidence>
<accession>A0A914V6A6</accession>
<dbReference type="PROSITE" id="PS50024">
    <property type="entry name" value="SEA"/>
    <property type="match status" value="1"/>
</dbReference>
<dbReference type="SMART" id="SM00179">
    <property type="entry name" value="EGF_CA"/>
    <property type="match status" value="2"/>
</dbReference>
<evidence type="ECO:0000256" key="6">
    <source>
        <dbReference type="SAM" id="MobiDB-lite"/>
    </source>
</evidence>
<feature type="domain" description="EGF-like" evidence="10">
    <location>
        <begin position="546"/>
        <end position="581"/>
    </location>
</feature>
<dbReference type="SUPFAM" id="SSF57196">
    <property type="entry name" value="EGF/Laminin"/>
    <property type="match status" value="4"/>
</dbReference>
<dbReference type="SMART" id="SM00181">
    <property type="entry name" value="EGF"/>
    <property type="match status" value="7"/>
</dbReference>
<evidence type="ECO:0000256" key="4">
    <source>
        <dbReference type="ARBA" id="ARBA00023157"/>
    </source>
</evidence>
<proteinExistence type="predicted"/>
<feature type="domain" description="SEA" evidence="9">
    <location>
        <begin position="383"/>
        <end position="490"/>
    </location>
</feature>
<dbReference type="WBParaSite" id="PSAMB.scaffold158size70848.g2816.t1">
    <property type="protein sequence ID" value="PSAMB.scaffold158size70848.g2816.t1"/>
    <property type="gene ID" value="PSAMB.scaffold158size70848.g2816"/>
</dbReference>
<feature type="domain" description="EGF-like" evidence="10">
    <location>
        <begin position="583"/>
        <end position="619"/>
    </location>
</feature>
<feature type="disulfide bond" evidence="5">
    <location>
        <begin position="609"/>
        <end position="618"/>
    </location>
</feature>
<comment type="caution">
    <text evidence="5">Lacks conserved residue(s) required for the propagation of feature annotation.</text>
</comment>
<keyword evidence="11" id="KW-1185">Reference proteome</keyword>
<sequence length="676" mass="73255">MAGRFSSLLCVALCFYVASELNVEVASQTTGSITVQTETDSTAPETTGNFTGTTDSSTASASTASSEPQPELVLNLQLRFEMDFNESYVDNSSAAYQAMYTGFDETFSTAIYEDNVLSVTIVNVTNGSVIVDLRLNLKEFVNETDLRSQLDGYILSCTTNMTATNSSSCFFDFGPPPNITDFVIEDRRCDTTFCRNGTECEIDSNSEPQCVCPVGYNMTSSNDTSGDFQCEPVPMACYLSEKNVCLRNLTDNSTTCDPCHGSPIVCNETLGQICVKNAACAPECGCPPDKMMVDGVCLDACTALTPCQNGGNCSADGVSFNYTCNCSSEYSGTNCSKDVDECASTDRPPKCPMDYYYCENTQPGYNCGCQSGFVLNETGNECLKVNQIFNTTITLDYEYRASFKNKSSEAYKALLNAFTQAFQEIYINSSILSIDITNIMEGSIIVELTLNFKDYVANRSAALQQYTETICANGSTCFGLGPFIKKSDGNDMDTRCEGVLCPANTKCQTNDGDQLSCVCDGAGFKEIGDIGGAPYGPVTRLELCEDINECAGLNNCTTNEKCVNTIGSYQCDCPFIVVDGACQPPCSSNPCGSGDECEQIDNRSYRCNCPWTHTGQNCESALPLIFMILLCIFIVLFLVATGVAIFCFTQAQKDKLTVTDFQPLVGRTAAWRSTEL</sequence>
<keyword evidence="7" id="KW-1133">Transmembrane helix</keyword>
<dbReference type="InterPro" id="IPR001881">
    <property type="entry name" value="EGF-like_Ca-bd_dom"/>
</dbReference>
<dbReference type="CDD" id="cd00054">
    <property type="entry name" value="EGF_CA"/>
    <property type="match status" value="1"/>
</dbReference>
<feature type="compositionally biased region" description="Polar residues" evidence="6">
    <location>
        <begin position="36"/>
        <end position="50"/>
    </location>
</feature>
<evidence type="ECO:0000256" key="3">
    <source>
        <dbReference type="ARBA" id="ARBA00022737"/>
    </source>
</evidence>
<dbReference type="Gene3D" id="2.10.25.10">
    <property type="entry name" value="Laminin"/>
    <property type="match status" value="4"/>
</dbReference>
<dbReference type="AlphaFoldDB" id="A0A914V6A6"/>
<evidence type="ECO:0000256" key="8">
    <source>
        <dbReference type="SAM" id="SignalP"/>
    </source>
</evidence>
<dbReference type="PROSITE" id="PS01187">
    <property type="entry name" value="EGF_CA"/>
    <property type="match status" value="2"/>
</dbReference>
<feature type="compositionally biased region" description="Low complexity" evidence="6">
    <location>
        <begin position="51"/>
        <end position="66"/>
    </location>
</feature>
<feature type="region of interest" description="Disordered" evidence="6">
    <location>
        <begin position="36"/>
        <end position="68"/>
    </location>
</feature>
<dbReference type="Proteomes" id="UP000887566">
    <property type="component" value="Unplaced"/>
</dbReference>
<dbReference type="GO" id="GO:0005509">
    <property type="term" value="F:calcium ion binding"/>
    <property type="evidence" value="ECO:0007669"/>
    <property type="project" value="InterPro"/>
</dbReference>
<keyword evidence="7" id="KW-0812">Transmembrane</keyword>
<organism evidence="11 12">
    <name type="scientific">Plectus sambesii</name>
    <dbReference type="NCBI Taxonomy" id="2011161"/>
    <lineage>
        <taxon>Eukaryota</taxon>
        <taxon>Metazoa</taxon>
        <taxon>Ecdysozoa</taxon>
        <taxon>Nematoda</taxon>
        <taxon>Chromadorea</taxon>
        <taxon>Plectida</taxon>
        <taxon>Plectina</taxon>
        <taxon>Plectoidea</taxon>
        <taxon>Plectidae</taxon>
        <taxon>Plectus</taxon>
    </lineage>
</organism>
<feature type="transmembrane region" description="Helical" evidence="7">
    <location>
        <begin position="624"/>
        <end position="648"/>
    </location>
</feature>
<dbReference type="SMART" id="SM00200">
    <property type="entry name" value="SEA"/>
    <property type="match status" value="2"/>
</dbReference>
<feature type="disulfide bond" evidence="5">
    <location>
        <begin position="326"/>
        <end position="335"/>
    </location>
</feature>
<dbReference type="InterPro" id="IPR018097">
    <property type="entry name" value="EGF_Ca-bd_CS"/>
</dbReference>
<keyword evidence="2 8" id="KW-0732">Signal</keyword>
<evidence type="ECO:0000256" key="7">
    <source>
        <dbReference type="SAM" id="Phobius"/>
    </source>
</evidence>
<name>A0A914V6A6_9BILA</name>
<keyword evidence="7" id="KW-0472">Membrane</keyword>
<feature type="chain" id="PRO_5038138911" evidence="8">
    <location>
        <begin position="21"/>
        <end position="676"/>
    </location>
</feature>
<dbReference type="InterPro" id="IPR036364">
    <property type="entry name" value="SEA_dom_sf"/>
</dbReference>
<evidence type="ECO:0000256" key="2">
    <source>
        <dbReference type="ARBA" id="ARBA00022729"/>
    </source>
</evidence>
<evidence type="ECO:0000256" key="5">
    <source>
        <dbReference type="PROSITE-ProRule" id="PRU00076"/>
    </source>
</evidence>
<evidence type="ECO:0000313" key="11">
    <source>
        <dbReference type="Proteomes" id="UP000887566"/>
    </source>
</evidence>
<dbReference type="PROSITE" id="PS50026">
    <property type="entry name" value="EGF_3"/>
    <property type="match status" value="4"/>
</dbReference>
<keyword evidence="3" id="KW-0677">Repeat</keyword>
<dbReference type="PROSITE" id="PS00022">
    <property type="entry name" value="EGF_1"/>
    <property type="match status" value="2"/>
</dbReference>
<feature type="domain" description="EGF-like" evidence="10">
    <location>
        <begin position="298"/>
        <end position="336"/>
    </location>
</feature>
<evidence type="ECO:0000259" key="9">
    <source>
        <dbReference type="PROSITE" id="PS50024"/>
    </source>
</evidence>
<dbReference type="Pfam" id="PF07645">
    <property type="entry name" value="EGF_CA"/>
    <property type="match status" value="2"/>
</dbReference>
<evidence type="ECO:0000259" key="10">
    <source>
        <dbReference type="PROSITE" id="PS50026"/>
    </source>
</evidence>
<feature type="signal peptide" evidence="8">
    <location>
        <begin position="1"/>
        <end position="20"/>
    </location>
</feature>
<dbReference type="InterPro" id="IPR049883">
    <property type="entry name" value="NOTCH1_EGF-like"/>
</dbReference>
<dbReference type="SUPFAM" id="SSF82671">
    <property type="entry name" value="SEA domain"/>
    <property type="match status" value="1"/>
</dbReference>
<evidence type="ECO:0000313" key="12">
    <source>
        <dbReference type="WBParaSite" id="PSAMB.scaffold158size70848.g2816.t1"/>
    </source>
</evidence>
<keyword evidence="1 5" id="KW-0245">EGF-like domain</keyword>
<dbReference type="PANTHER" id="PTHR12916">
    <property type="entry name" value="CYTOCHROME C OXIDASE POLYPEPTIDE VIC-2"/>
    <property type="match status" value="1"/>
</dbReference>
<dbReference type="PANTHER" id="PTHR12916:SF4">
    <property type="entry name" value="UNINFLATABLE, ISOFORM C"/>
    <property type="match status" value="1"/>
</dbReference>
<reference evidence="12" key="1">
    <citation type="submission" date="2022-11" db="UniProtKB">
        <authorList>
            <consortium name="WormBaseParasite"/>
        </authorList>
    </citation>
    <scope>IDENTIFICATION</scope>
</reference>
<dbReference type="InterPro" id="IPR000742">
    <property type="entry name" value="EGF"/>
</dbReference>
<dbReference type="Pfam" id="PF01390">
    <property type="entry name" value="SEA"/>
    <property type="match status" value="1"/>
</dbReference>
<keyword evidence="4 5" id="KW-1015">Disulfide bond</keyword>
<feature type="disulfide bond" evidence="5">
    <location>
        <begin position="307"/>
        <end position="324"/>
    </location>
</feature>
<protein>
    <submittedName>
        <fullName evidence="12">Mucin-like protein</fullName>
    </submittedName>
</protein>
<dbReference type="InterPro" id="IPR000082">
    <property type="entry name" value="SEA_dom"/>
</dbReference>